<evidence type="ECO:0000313" key="4">
    <source>
        <dbReference type="Proteomes" id="UP001146793"/>
    </source>
</evidence>
<dbReference type="EMBL" id="JANTQA010000070">
    <property type="protein sequence ID" value="KAJ3425193.1"/>
    <property type="molecule type" value="Genomic_DNA"/>
</dbReference>
<feature type="transmembrane region" description="Helical" evidence="2">
    <location>
        <begin position="225"/>
        <end position="245"/>
    </location>
</feature>
<gene>
    <name evidence="3" type="ORF">M0812_27628</name>
</gene>
<proteinExistence type="predicted"/>
<feature type="region of interest" description="Disordered" evidence="1">
    <location>
        <begin position="98"/>
        <end position="149"/>
    </location>
</feature>
<evidence type="ECO:0000256" key="1">
    <source>
        <dbReference type="SAM" id="MobiDB-lite"/>
    </source>
</evidence>
<feature type="region of interest" description="Disordered" evidence="1">
    <location>
        <begin position="166"/>
        <end position="201"/>
    </location>
</feature>
<accession>A0AAV7YCD3</accession>
<comment type="caution">
    <text evidence="3">The sequence shown here is derived from an EMBL/GenBank/DDBJ whole genome shotgun (WGS) entry which is preliminary data.</text>
</comment>
<feature type="compositionally biased region" description="Acidic residues" evidence="1">
    <location>
        <begin position="99"/>
        <end position="111"/>
    </location>
</feature>
<keyword evidence="2" id="KW-0812">Transmembrane</keyword>
<sequence length="246" mass="28979">MNKKEIKKQAETLIRSTKEILNVLPTSPKPLSLMSQAEIYLSHLNDLVNLQNKTENQKNSKDHSDLLIQIAELTNELEEAREFYCVDSDENLNLSLSSDQDEQDEQDEQNEQNEKNEQSNQKKEKRTKPKNLMEFSESEVKTVQSENDETFIDDDDLEDNFFEQKTFPQNNETKTISDDLDDIFKNDNDNENDNDNDYKSLKDLKNKQKSPLEARLTILFKSKEFGTFSLFIMLILFIIFLWWIFK</sequence>
<dbReference type="Proteomes" id="UP001146793">
    <property type="component" value="Unassembled WGS sequence"/>
</dbReference>
<evidence type="ECO:0000313" key="3">
    <source>
        <dbReference type="EMBL" id="KAJ3425193.1"/>
    </source>
</evidence>
<organism evidence="3 4">
    <name type="scientific">Anaeramoeba flamelloides</name>
    <dbReference type="NCBI Taxonomy" id="1746091"/>
    <lineage>
        <taxon>Eukaryota</taxon>
        <taxon>Metamonada</taxon>
        <taxon>Anaeramoebidae</taxon>
        <taxon>Anaeramoeba</taxon>
    </lineage>
</organism>
<evidence type="ECO:0000256" key="2">
    <source>
        <dbReference type="SAM" id="Phobius"/>
    </source>
</evidence>
<dbReference type="AlphaFoldDB" id="A0AAV7YCD3"/>
<keyword evidence="2" id="KW-1133">Transmembrane helix</keyword>
<feature type="compositionally biased region" description="Basic and acidic residues" evidence="1">
    <location>
        <begin position="112"/>
        <end position="122"/>
    </location>
</feature>
<keyword evidence="2" id="KW-0472">Membrane</keyword>
<name>A0AAV7YCD3_9EUKA</name>
<protein>
    <submittedName>
        <fullName evidence="3">Uncharacterized protein</fullName>
    </submittedName>
</protein>
<reference evidence="3" key="1">
    <citation type="submission" date="2022-08" db="EMBL/GenBank/DDBJ databases">
        <title>Novel sulphate-reducing endosymbionts in the free-living metamonad Anaeramoeba.</title>
        <authorList>
            <person name="Jerlstrom-Hultqvist J."/>
            <person name="Cepicka I."/>
            <person name="Gallot-Lavallee L."/>
            <person name="Salas-Leiva D."/>
            <person name="Curtis B.A."/>
            <person name="Zahonova K."/>
            <person name="Pipaliya S."/>
            <person name="Dacks J."/>
            <person name="Roger A.J."/>
        </authorList>
    </citation>
    <scope>NUCLEOTIDE SEQUENCE</scope>
    <source>
        <strain evidence="3">Busselton2</strain>
    </source>
</reference>